<evidence type="ECO:0008006" key="3">
    <source>
        <dbReference type="Google" id="ProtNLM"/>
    </source>
</evidence>
<protein>
    <recommendedName>
        <fullName evidence="3">MSP domain-containing protein</fullName>
    </recommendedName>
</protein>
<gene>
    <name evidence="1" type="ORF">OPV22_017289</name>
</gene>
<dbReference type="EMBL" id="JAQQAF010000005">
    <property type="protein sequence ID" value="KAJ8484804.1"/>
    <property type="molecule type" value="Genomic_DNA"/>
</dbReference>
<sequence>MWRSAIWRRFILPERGLCFRRDFSSTIFVSNPSGEKKTFLVAAVLLKPVDGTSFTLAEDAEFGTNRYMVGVVSSCLQMLPFSCSICCSIICQGPGISCQIFEIHFMTRLLQKNCLLVFFW</sequence>
<accession>A0AAV8QXH9</accession>
<evidence type="ECO:0000313" key="2">
    <source>
        <dbReference type="Proteomes" id="UP001222027"/>
    </source>
</evidence>
<name>A0AAV8QXH9_ENSVE</name>
<dbReference type="AlphaFoldDB" id="A0AAV8QXH9"/>
<comment type="caution">
    <text evidence="1">The sequence shown here is derived from an EMBL/GenBank/DDBJ whole genome shotgun (WGS) entry which is preliminary data.</text>
</comment>
<reference evidence="1 2" key="1">
    <citation type="submission" date="2022-12" db="EMBL/GenBank/DDBJ databases">
        <title>Chromosome-scale assembly of the Ensete ventricosum genome.</title>
        <authorList>
            <person name="Dussert Y."/>
            <person name="Stocks J."/>
            <person name="Wendawek A."/>
            <person name="Woldeyes F."/>
            <person name="Nichols R.A."/>
            <person name="Borrell J.S."/>
        </authorList>
    </citation>
    <scope>NUCLEOTIDE SEQUENCE [LARGE SCALE GENOMIC DNA]</scope>
    <source>
        <strain evidence="2">cv. Maze</strain>
        <tissue evidence="1">Seeds</tissue>
    </source>
</reference>
<proteinExistence type="predicted"/>
<evidence type="ECO:0000313" key="1">
    <source>
        <dbReference type="EMBL" id="KAJ8484804.1"/>
    </source>
</evidence>
<organism evidence="1 2">
    <name type="scientific">Ensete ventricosum</name>
    <name type="common">Abyssinian banana</name>
    <name type="synonym">Musa ensete</name>
    <dbReference type="NCBI Taxonomy" id="4639"/>
    <lineage>
        <taxon>Eukaryota</taxon>
        <taxon>Viridiplantae</taxon>
        <taxon>Streptophyta</taxon>
        <taxon>Embryophyta</taxon>
        <taxon>Tracheophyta</taxon>
        <taxon>Spermatophyta</taxon>
        <taxon>Magnoliopsida</taxon>
        <taxon>Liliopsida</taxon>
        <taxon>Zingiberales</taxon>
        <taxon>Musaceae</taxon>
        <taxon>Ensete</taxon>
    </lineage>
</organism>
<keyword evidence="2" id="KW-1185">Reference proteome</keyword>
<dbReference type="Proteomes" id="UP001222027">
    <property type="component" value="Unassembled WGS sequence"/>
</dbReference>